<dbReference type="InterPro" id="IPR002931">
    <property type="entry name" value="Transglutaminase-like"/>
</dbReference>
<proteinExistence type="predicted"/>
<dbReference type="InterPro" id="IPR038765">
    <property type="entry name" value="Papain-like_cys_pep_sf"/>
</dbReference>
<dbReference type="SUPFAM" id="SSF54001">
    <property type="entry name" value="Cysteine proteinases"/>
    <property type="match status" value="1"/>
</dbReference>
<accession>A0A9E8N924</accession>
<dbReference type="Gene3D" id="2.60.40.3140">
    <property type="match status" value="1"/>
</dbReference>
<dbReference type="Proteomes" id="UP001164653">
    <property type="component" value="Chromosome"/>
</dbReference>
<dbReference type="EMBL" id="CP112998">
    <property type="protein sequence ID" value="WAC11573.1"/>
    <property type="molecule type" value="Genomic_DNA"/>
</dbReference>
<name>A0A9E8N924_9BACT</name>
<dbReference type="RefSeq" id="WP_244821504.1">
    <property type="nucleotide sequence ID" value="NZ_CP112998.1"/>
</dbReference>
<keyword evidence="4" id="KW-1185">Reference proteome</keyword>
<dbReference type="InterPro" id="IPR024618">
    <property type="entry name" value="DUF3857"/>
</dbReference>
<evidence type="ECO:0000259" key="1">
    <source>
        <dbReference type="Pfam" id="PF01841"/>
    </source>
</evidence>
<feature type="domain" description="DUF3857" evidence="2">
    <location>
        <begin position="49"/>
        <end position="205"/>
    </location>
</feature>
<dbReference type="Gene3D" id="3.10.620.30">
    <property type="match status" value="1"/>
</dbReference>
<dbReference type="KEGG" id="dpf:ON006_28060"/>
<reference evidence="3" key="1">
    <citation type="submission" date="2022-11" db="EMBL/GenBank/DDBJ databases">
        <title>Dyadobacter pollutisoli sp. nov., isolated from plastic dumped soil.</title>
        <authorList>
            <person name="Kim J.M."/>
            <person name="Kim K.R."/>
            <person name="Lee J.K."/>
            <person name="Hao L."/>
            <person name="Jeon C.O."/>
        </authorList>
    </citation>
    <scope>NUCLEOTIDE SEQUENCE</scope>
    <source>
        <strain evidence="3">U1</strain>
    </source>
</reference>
<dbReference type="Pfam" id="PF01841">
    <property type="entry name" value="Transglut_core"/>
    <property type="match status" value="1"/>
</dbReference>
<dbReference type="Pfam" id="PF12969">
    <property type="entry name" value="DUF3857"/>
    <property type="match status" value="1"/>
</dbReference>
<protein>
    <submittedName>
        <fullName evidence="3">DUF3857 domain-containing protein</fullName>
    </submittedName>
</protein>
<gene>
    <name evidence="3" type="ORF">ON006_28060</name>
</gene>
<organism evidence="3 4">
    <name type="scientific">Dyadobacter pollutisoli</name>
    <dbReference type="NCBI Taxonomy" id="2910158"/>
    <lineage>
        <taxon>Bacteria</taxon>
        <taxon>Pseudomonadati</taxon>
        <taxon>Bacteroidota</taxon>
        <taxon>Cytophagia</taxon>
        <taxon>Cytophagales</taxon>
        <taxon>Spirosomataceae</taxon>
        <taxon>Dyadobacter</taxon>
    </lineage>
</organism>
<evidence type="ECO:0000313" key="3">
    <source>
        <dbReference type="EMBL" id="WAC11573.1"/>
    </source>
</evidence>
<dbReference type="Gene3D" id="2.60.120.1130">
    <property type="match status" value="1"/>
</dbReference>
<evidence type="ECO:0000313" key="4">
    <source>
        <dbReference type="Proteomes" id="UP001164653"/>
    </source>
</evidence>
<evidence type="ECO:0000259" key="2">
    <source>
        <dbReference type="Pfam" id="PF12969"/>
    </source>
</evidence>
<sequence>MIISSIVNAQSDLSVSKIKPDIVKEADAVVRLSETVWEIESIGEARLSEHSIVTIFNERGEALYGQLSIGYDKFTKITDINGKLYNADGKLIKKLKNADIQDFGYGLGSDDITDARIKTAGFGKKAYAYPYTIEFSYESKKRNMMFYPSWMPLADASAAVEHASYTIKTPAGFRFRYKEYNGVAAVVKKTEAGSDLYQWVMDNKPVVKKNDLYPLPLMDQSPLVMAAPTDFEIQDYQGNFNSWEDLSKFYYALNAGRDALPPATVAEIKTVIKDAKSDREKVELIYKWMQARSRYVSVQLGIGGWQTIDATTVAGKGYGDCKALTNFTLAALRSAGITCHAALIRAGEEEKIKADFPSSQFNHVIACAIIAKDTVWLECTDQTSRPNFMGTFTGGRHALLVMPQGGKLVSTIDYKSPQNIRKSKANVNLEETGDGIVDVQVLYTGLQQESRSSVLHNGNKEEQKKWLINHINLPSLDLQRFELLENKEQEPTITEKLTLNVRNCATKTGTRLFIKPSLLSRPFELPAVSERTSDFYLPLSEYNFTDLDTVSYQVPVTYKMETTLPSAQISSIFGSYESRAVFENNRLVCSRKVIMNGGRYDAKDFPAWLDFLKKIRKADRAQVVFVENKP</sequence>
<feature type="domain" description="Transglutaminase-like" evidence="1">
    <location>
        <begin position="271"/>
        <end position="357"/>
    </location>
</feature>
<dbReference type="AlphaFoldDB" id="A0A9E8N924"/>